<sequence>MAKRPLTPRECELVVCSLYVMELIPFEGIMERLESITLRDIIGPVATGDATRQQAAESLDQYIKVRRRRFRNVPPEHLWSLDDRMEQEALRMIRKRSPLSAGEKLQPKAIPFEMGDTVEMKVTEIQERNSKVTVIGKVGQVTAKLPVANRQALKGSKTIAAWVTGIEKKPALIHLSTSDYGKHQPSAEVLAAYVTAIRGLRQFFETNELPSTEEVDLAKSLFQRMIRRDQNDWFTVYVAMGRPQLDHVRRWVKVIQMLGKSLRGDEDATRQLASQEDRFFKDALLRACRSVEKNLDSRT</sequence>
<protein>
    <submittedName>
        <fullName evidence="1">Uncharacterized protein</fullName>
    </submittedName>
</protein>
<evidence type="ECO:0000313" key="2">
    <source>
        <dbReference type="Proteomes" id="UP000439752"/>
    </source>
</evidence>
<keyword evidence="2" id="KW-1185">Reference proteome</keyword>
<dbReference type="AlphaFoldDB" id="A0A653IIM9"/>
<evidence type="ECO:0000313" key="1">
    <source>
        <dbReference type="EMBL" id="VWX38798.1"/>
    </source>
</evidence>
<dbReference type="RefSeq" id="WP_159172632.1">
    <property type="nucleotide sequence ID" value="NZ_LR732308.1"/>
</dbReference>
<name>A0A653IIM9_9BACL</name>
<dbReference type="Proteomes" id="UP000439752">
    <property type="component" value="Unassembled WGS sequence"/>
</dbReference>
<organism evidence="1 2">
    <name type="scientific">Exiguobacterium oxidotolerans</name>
    <dbReference type="NCBI Taxonomy" id="223958"/>
    <lineage>
        <taxon>Bacteria</taxon>
        <taxon>Bacillati</taxon>
        <taxon>Bacillota</taxon>
        <taxon>Bacilli</taxon>
        <taxon>Bacillales</taxon>
        <taxon>Bacillales Family XII. Incertae Sedis</taxon>
        <taxon>Exiguobacterium</taxon>
    </lineage>
</organism>
<dbReference type="EMBL" id="CABWKQ010000059">
    <property type="protein sequence ID" value="VWX38798.1"/>
    <property type="molecule type" value="Genomic_DNA"/>
</dbReference>
<accession>A0A653IIM9</accession>
<proteinExistence type="predicted"/>
<gene>
    <name evidence="1" type="ORF">EXIGUO9Y_90019</name>
</gene>
<reference evidence="1 2" key="1">
    <citation type="submission" date="2019-10" db="EMBL/GenBank/DDBJ databases">
        <authorList>
            <person name="Karimi E."/>
        </authorList>
    </citation>
    <scope>NUCLEOTIDE SEQUENCE [LARGE SCALE GENOMIC DNA]</scope>
    <source>
        <strain evidence="1">Exiguobacterium sp. 9Y</strain>
    </source>
</reference>